<dbReference type="AlphaFoldDB" id="A0A5R9F1Q8"/>
<feature type="domain" description="Inner membrane protein YgaP-like transmembrane" evidence="2">
    <location>
        <begin position="1"/>
        <end position="63"/>
    </location>
</feature>
<feature type="transmembrane region" description="Helical" evidence="1">
    <location>
        <begin position="7"/>
        <end position="26"/>
    </location>
</feature>
<accession>A0A5R9F1Q8</accession>
<evidence type="ECO:0000313" key="3">
    <source>
        <dbReference type="EMBL" id="TLS35378.1"/>
    </source>
</evidence>
<name>A0A5R9F1Q8_9BACL</name>
<evidence type="ECO:0000259" key="2">
    <source>
        <dbReference type="Pfam" id="PF11127"/>
    </source>
</evidence>
<evidence type="ECO:0000256" key="1">
    <source>
        <dbReference type="SAM" id="Phobius"/>
    </source>
</evidence>
<dbReference type="RefSeq" id="WP_138128980.1">
    <property type="nucleotide sequence ID" value="NZ_SWLG01000022.1"/>
</dbReference>
<evidence type="ECO:0000313" key="4">
    <source>
        <dbReference type="Proteomes" id="UP000308230"/>
    </source>
</evidence>
<sequence length="64" mass="7306">MIDNVGLFDRIIRTLLGLALLALFFFDSNIKYGGLLGIILLFTAFTRYCPIYSLLHIKTCKVKH</sequence>
<dbReference type="Proteomes" id="UP000308230">
    <property type="component" value="Unassembled WGS sequence"/>
</dbReference>
<keyword evidence="4" id="KW-1185">Reference proteome</keyword>
<dbReference type="EMBL" id="SWLG01000022">
    <property type="protein sequence ID" value="TLS35378.1"/>
    <property type="molecule type" value="Genomic_DNA"/>
</dbReference>
<dbReference type="Pfam" id="PF11127">
    <property type="entry name" value="YgaP-like_TM"/>
    <property type="match status" value="1"/>
</dbReference>
<dbReference type="InterPro" id="IPR021309">
    <property type="entry name" value="YgaP-like_TM"/>
</dbReference>
<keyword evidence="1" id="KW-0812">Transmembrane</keyword>
<proteinExistence type="predicted"/>
<comment type="caution">
    <text evidence="3">The sequence shown here is derived from an EMBL/GenBank/DDBJ whole genome shotgun (WGS) entry which is preliminary data.</text>
</comment>
<keyword evidence="1" id="KW-0472">Membrane</keyword>
<organism evidence="3 4">
    <name type="scientific">Exobacillus caeni</name>
    <dbReference type="NCBI Taxonomy" id="2574798"/>
    <lineage>
        <taxon>Bacteria</taxon>
        <taxon>Bacillati</taxon>
        <taxon>Bacillota</taxon>
        <taxon>Bacilli</taxon>
        <taxon>Bacillales</taxon>
        <taxon>Guptibacillaceae</taxon>
        <taxon>Exobacillus</taxon>
    </lineage>
</organism>
<protein>
    <submittedName>
        <fullName evidence="3">DUF2892 domain-containing protein</fullName>
    </submittedName>
</protein>
<reference evidence="3 4" key="1">
    <citation type="submission" date="2019-04" db="EMBL/GenBank/DDBJ databases">
        <title>Bacillus caeni sp. nov., a bacterium isolated from mangrove sediment.</title>
        <authorList>
            <person name="Huang H."/>
            <person name="Mo K."/>
            <person name="Hu Y."/>
        </authorList>
    </citation>
    <scope>NUCLEOTIDE SEQUENCE [LARGE SCALE GENOMIC DNA]</scope>
    <source>
        <strain evidence="3 4">HB172195</strain>
    </source>
</reference>
<gene>
    <name evidence="3" type="ORF">FCL54_20495</name>
</gene>
<feature type="transmembrane region" description="Helical" evidence="1">
    <location>
        <begin position="32"/>
        <end position="55"/>
    </location>
</feature>
<keyword evidence="1" id="KW-1133">Transmembrane helix</keyword>